<evidence type="ECO:0000256" key="11">
    <source>
        <dbReference type="ARBA" id="ARBA00048679"/>
    </source>
</evidence>
<keyword evidence="14" id="KW-0808">Transferase</keyword>
<feature type="region of interest" description="Disordered" evidence="12">
    <location>
        <begin position="202"/>
        <end position="229"/>
    </location>
</feature>
<comment type="catalytic activity">
    <reaction evidence="11">
        <text>L-seryl-[protein] + ATP = O-phospho-L-seryl-[protein] + ADP + H(+)</text>
        <dbReference type="Rhea" id="RHEA:17989"/>
        <dbReference type="Rhea" id="RHEA-COMP:9863"/>
        <dbReference type="Rhea" id="RHEA-COMP:11604"/>
        <dbReference type="ChEBI" id="CHEBI:15378"/>
        <dbReference type="ChEBI" id="CHEBI:29999"/>
        <dbReference type="ChEBI" id="CHEBI:30616"/>
        <dbReference type="ChEBI" id="CHEBI:83421"/>
        <dbReference type="ChEBI" id="CHEBI:456216"/>
        <dbReference type="EC" id="2.7.11.1"/>
    </reaction>
</comment>
<dbReference type="GeneID" id="19170241"/>
<comment type="caution">
    <text evidence="14">The sequence shown here is derived from an EMBL/GenBank/DDBJ whole genome shotgun (WGS) entry which is preliminary data.</text>
</comment>
<dbReference type="Proteomes" id="UP000019478">
    <property type="component" value="Unassembled WGS sequence"/>
</dbReference>
<dbReference type="GO" id="GO:0005524">
    <property type="term" value="F:ATP binding"/>
    <property type="evidence" value="ECO:0007669"/>
    <property type="project" value="InterPro"/>
</dbReference>
<dbReference type="InterPro" id="IPR011009">
    <property type="entry name" value="Kinase-like_dom_sf"/>
</dbReference>
<sequence length="284" mass="32347">MRVIAVKEYIGSISAFFAVEGGMILKSIHPVLAETEGYKLMVEQKILQSLGEHPRIVKYRGYHDDSELKGLLFLEASHGNLQNYLDQNNKNNQIDDSTRQKWCQQATEAVQFIHSKGVIHSDLRPENYLVHGSAGSLDLQLCDFGGSMCRDLGVDGRGLPDPPFWDLSWESTVGTDIFSLGSIFYTIMTGVWPYKTSHRTKEKEEEEAKEQEEEEAKEQEEEEREEEDKWQFEDRVIALLGKGIYPDVKGIIGGTIMMQCWKKQYLKADEVLEAQMKLSQGCTD</sequence>
<dbReference type="HOGENOM" id="CLU_000288_31_4_1"/>
<evidence type="ECO:0000256" key="5">
    <source>
        <dbReference type="ARBA" id="ARBA00013948"/>
    </source>
</evidence>
<keyword evidence="7" id="KW-0158">Chromosome</keyword>
<dbReference type="GO" id="GO:0044773">
    <property type="term" value="P:mitotic DNA damage checkpoint signaling"/>
    <property type="evidence" value="ECO:0007669"/>
    <property type="project" value="TreeGrafter"/>
</dbReference>
<gene>
    <name evidence="14" type="ORF">A1O3_06131</name>
</gene>
<comment type="subunit">
    <text evidence="3">Component of the EKC/KEOPS complex composed of at least BUD32, CGI121, GON7, KAE1 and PCC1; the whole complex dimerizes.</text>
</comment>
<evidence type="ECO:0000256" key="2">
    <source>
        <dbReference type="ARBA" id="ARBA00004574"/>
    </source>
</evidence>
<feature type="compositionally biased region" description="Acidic residues" evidence="12">
    <location>
        <begin position="204"/>
        <end position="226"/>
    </location>
</feature>
<evidence type="ECO:0000313" key="14">
    <source>
        <dbReference type="EMBL" id="EXJ82318.1"/>
    </source>
</evidence>
<keyword evidence="14" id="KW-0723">Serine/threonine-protein kinase</keyword>
<dbReference type="InterPro" id="IPR008266">
    <property type="entry name" value="Tyr_kinase_AS"/>
</dbReference>
<proteinExistence type="predicted"/>
<dbReference type="GO" id="GO:0005634">
    <property type="term" value="C:nucleus"/>
    <property type="evidence" value="ECO:0007669"/>
    <property type="project" value="TreeGrafter"/>
</dbReference>
<evidence type="ECO:0000256" key="3">
    <source>
        <dbReference type="ARBA" id="ARBA00011534"/>
    </source>
</evidence>
<dbReference type="PROSITE" id="PS50011">
    <property type="entry name" value="PROTEIN_KINASE_DOM"/>
    <property type="match status" value="1"/>
</dbReference>
<reference evidence="14 15" key="1">
    <citation type="submission" date="2013-03" db="EMBL/GenBank/DDBJ databases">
        <title>The Genome Sequence of Capronia epimyces CBS 606.96.</title>
        <authorList>
            <consortium name="The Broad Institute Genomics Platform"/>
            <person name="Cuomo C."/>
            <person name="de Hoog S."/>
            <person name="Gorbushina A."/>
            <person name="Walker B."/>
            <person name="Young S.K."/>
            <person name="Zeng Q."/>
            <person name="Gargeya S."/>
            <person name="Fitzgerald M."/>
            <person name="Haas B."/>
            <person name="Abouelleil A."/>
            <person name="Allen A.W."/>
            <person name="Alvarado L."/>
            <person name="Arachchi H.M."/>
            <person name="Berlin A.M."/>
            <person name="Chapman S.B."/>
            <person name="Gainer-Dewar J."/>
            <person name="Goldberg J."/>
            <person name="Griggs A."/>
            <person name="Gujja S."/>
            <person name="Hansen M."/>
            <person name="Howarth C."/>
            <person name="Imamovic A."/>
            <person name="Ireland A."/>
            <person name="Larimer J."/>
            <person name="McCowan C."/>
            <person name="Murphy C."/>
            <person name="Pearson M."/>
            <person name="Poon T.W."/>
            <person name="Priest M."/>
            <person name="Roberts A."/>
            <person name="Saif S."/>
            <person name="Shea T."/>
            <person name="Sisk P."/>
            <person name="Sykes S."/>
            <person name="Wortman J."/>
            <person name="Nusbaum C."/>
            <person name="Birren B."/>
        </authorList>
    </citation>
    <scope>NUCLEOTIDE SEQUENCE [LARGE SCALE GENOMIC DNA]</scope>
    <source>
        <strain evidence="14 15">CBS 606.96</strain>
    </source>
</reference>
<dbReference type="Pfam" id="PF00069">
    <property type="entry name" value="Pkinase"/>
    <property type="match status" value="1"/>
</dbReference>
<evidence type="ECO:0000256" key="4">
    <source>
        <dbReference type="ARBA" id="ARBA00012513"/>
    </source>
</evidence>
<dbReference type="EC" id="2.7.11.1" evidence="4"/>
<evidence type="ECO:0000313" key="15">
    <source>
        <dbReference type="Proteomes" id="UP000019478"/>
    </source>
</evidence>
<dbReference type="CDD" id="cd00180">
    <property type="entry name" value="PKc"/>
    <property type="match status" value="1"/>
</dbReference>
<dbReference type="EMBL" id="AMGY01000005">
    <property type="protein sequence ID" value="EXJ82318.1"/>
    <property type="molecule type" value="Genomic_DNA"/>
</dbReference>
<dbReference type="GO" id="GO:0005737">
    <property type="term" value="C:cytoplasm"/>
    <property type="evidence" value="ECO:0007669"/>
    <property type="project" value="TreeGrafter"/>
</dbReference>
<dbReference type="Gene3D" id="1.10.510.10">
    <property type="entry name" value="Transferase(Phosphotransferase) domain 1"/>
    <property type="match status" value="1"/>
</dbReference>
<keyword evidence="7" id="KW-0779">Telomere</keyword>
<dbReference type="STRING" id="1182542.W9XQ20"/>
<dbReference type="RefSeq" id="XP_007734441.1">
    <property type="nucleotide sequence ID" value="XM_007736251.1"/>
</dbReference>
<dbReference type="InterPro" id="IPR000719">
    <property type="entry name" value="Prot_kinase_dom"/>
</dbReference>
<dbReference type="PROSITE" id="PS00109">
    <property type="entry name" value="PROTEIN_KINASE_TYR"/>
    <property type="match status" value="1"/>
</dbReference>
<organism evidence="14 15">
    <name type="scientific">Capronia epimyces CBS 606.96</name>
    <dbReference type="NCBI Taxonomy" id="1182542"/>
    <lineage>
        <taxon>Eukaryota</taxon>
        <taxon>Fungi</taxon>
        <taxon>Dikarya</taxon>
        <taxon>Ascomycota</taxon>
        <taxon>Pezizomycotina</taxon>
        <taxon>Eurotiomycetes</taxon>
        <taxon>Chaetothyriomycetidae</taxon>
        <taxon>Chaetothyriales</taxon>
        <taxon>Herpotrichiellaceae</taxon>
        <taxon>Capronia</taxon>
    </lineage>
</organism>
<dbReference type="eggNOG" id="KOG0032">
    <property type="taxonomic scope" value="Eukaryota"/>
</dbReference>
<dbReference type="PANTHER" id="PTHR44167:SF24">
    <property type="entry name" value="SERINE_THREONINE-PROTEIN KINASE CHK2"/>
    <property type="match status" value="1"/>
</dbReference>
<evidence type="ECO:0000259" key="13">
    <source>
        <dbReference type="PROSITE" id="PS50011"/>
    </source>
</evidence>
<evidence type="ECO:0000256" key="6">
    <source>
        <dbReference type="ARBA" id="ARBA00019973"/>
    </source>
</evidence>
<protein>
    <recommendedName>
        <fullName evidence="6">EKC/KEOPS complex subunit BUD32</fullName>
        <ecNumber evidence="4">2.7.11.1</ecNumber>
    </recommendedName>
    <alternativeName>
        <fullName evidence="8 9">Atypical Serine/threonine protein kinase BUD32</fullName>
    </alternativeName>
    <alternativeName>
        <fullName evidence="5">EKC/KEOPS complex subunit bud32</fullName>
    </alternativeName>
</protein>
<dbReference type="SUPFAM" id="SSF56112">
    <property type="entry name" value="Protein kinase-like (PK-like)"/>
    <property type="match status" value="1"/>
</dbReference>
<evidence type="ECO:0000256" key="7">
    <source>
        <dbReference type="ARBA" id="ARBA00022895"/>
    </source>
</evidence>
<feature type="domain" description="Protein kinase" evidence="13">
    <location>
        <begin position="1"/>
        <end position="284"/>
    </location>
</feature>
<keyword evidence="14" id="KW-0418">Kinase</keyword>
<dbReference type="PANTHER" id="PTHR44167">
    <property type="entry name" value="OVARIAN-SPECIFIC SERINE/THREONINE-PROTEIN KINASE LOK-RELATED"/>
    <property type="match status" value="1"/>
</dbReference>
<dbReference type="GO" id="GO:0004674">
    <property type="term" value="F:protein serine/threonine kinase activity"/>
    <property type="evidence" value="ECO:0007669"/>
    <property type="project" value="UniProtKB-KW"/>
</dbReference>
<accession>W9XQ20</accession>
<comment type="subcellular location">
    <subcellularLocation>
        <location evidence="2">Chromosome</location>
        <location evidence="2">Telomere</location>
    </subcellularLocation>
</comment>
<evidence type="ECO:0000256" key="1">
    <source>
        <dbReference type="ARBA" id="ARBA00003747"/>
    </source>
</evidence>
<evidence type="ECO:0000256" key="8">
    <source>
        <dbReference type="ARBA" id="ARBA00030980"/>
    </source>
</evidence>
<evidence type="ECO:0000256" key="10">
    <source>
        <dbReference type="ARBA" id="ARBA00047899"/>
    </source>
</evidence>
<keyword evidence="15" id="KW-1185">Reference proteome</keyword>
<name>W9XQ20_9EURO</name>
<evidence type="ECO:0000256" key="12">
    <source>
        <dbReference type="SAM" id="MobiDB-lite"/>
    </source>
</evidence>
<dbReference type="GO" id="GO:0000781">
    <property type="term" value="C:chromosome, telomeric region"/>
    <property type="evidence" value="ECO:0007669"/>
    <property type="project" value="UniProtKB-SubCell"/>
</dbReference>
<comment type="catalytic activity">
    <reaction evidence="10">
        <text>L-threonyl-[protein] + ATP = O-phospho-L-threonyl-[protein] + ADP + H(+)</text>
        <dbReference type="Rhea" id="RHEA:46608"/>
        <dbReference type="Rhea" id="RHEA-COMP:11060"/>
        <dbReference type="Rhea" id="RHEA-COMP:11605"/>
        <dbReference type="ChEBI" id="CHEBI:15378"/>
        <dbReference type="ChEBI" id="CHEBI:30013"/>
        <dbReference type="ChEBI" id="CHEBI:30616"/>
        <dbReference type="ChEBI" id="CHEBI:61977"/>
        <dbReference type="ChEBI" id="CHEBI:456216"/>
        <dbReference type="EC" id="2.7.11.1"/>
    </reaction>
</comment>
<dbReference type="OrthoDB" id="4153314at2759"/>
<evidence type="ECO:0000256" key="9">
    <source>
        <dbReference type="ARBA" id="ARBA00033194"/>
    </source>
</evidence>
<comment type="function">
    <text evidence="1">Component of the EKC/KEOPS complex that is required for the formation of a threonylcarbamoyl group on adenosine at position 37 (t(6)A37) in tRNAs that read codons beginning with adenine. The complex is probably involved in the transfer of the threonylcarbamoyl moiety of threonylcarbamoyl-AMP (TC-AMP) to the N6 group of A37. BUD32 has ATPase activity in the context of the EKC/KEOPS complex and likely plays a supporting role to the catalytic subunit KAE1. The EKC/KEOPS complex also promotes both telomere uncapping and telomere elongation. The complex is required for efficient recruitment of transcriptional coactivators.</text>
</comment>
<dbReference type="AlphaFoldDB" id="W9XQ20"/>